<sequence>MSQRIKASEFDPIQTFATQVSYQVNYWLLGYSSMRALDVPAVGVNVVAGDGDGSGGVALAVAFAITSIPICVTCLKPQDRENGLTILSESFGDPIEFTITIRVRTYSCNQGCSP</sequence>
<organism evidence="1 2">
    <name type="scientific">Vespula vulgaris</name>
    <name type="common">Yellow jacket</name>
    <name type="synonym">Wasp</name>
    <dbReference type="NCBI Taxonomy" id="7454"/>
    <lineage>
        <taxon>Eukaryota</taxon>
        <taxon>Metazoa</taxon>
        <taxon>Ecdysozoa</taxon>
        <taxon>Arthropoda</taxon>
        <taxon>Hexapoda</taxon>
        <taxon>Insecta</taxon>
        <taxon>Pterygota</taxon>
        <taxon>Neoptera</taxon>
        <taxon>Endopterygota</taxon>
        <taxon>Hymenoptera</taxon>
        <taxon>Apocrita</taxon>
        <taxon>Aculeata</taxon>
        <taxon>Vespoidea</taxon>
        <taxon>Vespidae</taxon>
        <taxon>Vespinae</taxon>
        <taxon>Vespula</taxon>
    </lineage>
</organism>
<keyword evidence="2" id="KW-1185">Reference proteome</keyword>
<gene>
    <name evidence="1" type="ORF">HZH66_001379</name>
</gene>
<reference evidence="1" key="1">
    <citation type="journal article" date="2020" name="G3 (Bethesda)">
        <title>High-Quality Assemblies for Three Invasive Social Wasps from the &lt;i&gt;Vespula&lt;/i&gt; Genus.</title>
        <authorList>
            <person name="Harrop T.W.R."/>
            <person name="Guhlin J."/>
            <person name="McLaughlin G.M."/>
            <person name="Permina E."/>
            <person name="Stockwell P."/>
            <person name="Gilligan J."/>
            <person name="Le Lec M.F."/>
            <person name="Gruber M.A.M."/>
            <person name="Quinn O."/>
            <person name="Lovegrove M."/>
            <person name="Duncan E.J."/>
            <person name="Remnant E.J."/>
            <person name="Van Eeckhoven J."/>
            <person name="Graham B."/>
            <person name="Knapp R.A."/>
            <person name="Langford K.W."/>
            <person name="Kronenberg Z."/>
            <person name="Press M.O."/>
            <person name="Eacker S.M."/>
            <person name="Wilson-Rankin E.E."/>
            <person name="Purcell J."/>
            <person name="Lester P.J."/>
            <person name="Dearden P.K."/>
        </authorList>
    </citation>
    <scope>NUCLEOTIDE SEQUENCE</scope>
    <source>
        <strain evidence="1">Marl-1</strain>
    </source>
</reference>
<proteinExistence type="predicted"/>
<comment type="caution">
    <text evidence="1">The sequence shown here is derived from an EMBL/GenBank/DDBJ whole genome shotgun (WGS) entry which is preliminary data.</text>
</comment>
<name>A0A834KT57_VESVU</name>
<dbReference type="EMBL" id="JACSEA010000001">
    <property type="protein sequence ID" value="KAF7412483.1"/>
    <property type="molecule type" value="Genomic_DNA"/>
</dbReference>
<dbReference type="Proteomes" id="UP000614350">
    <property type="component" value="Unassembled WGS sequence"/>
</dbReference>
<evidence type="ECO:0000313" key="2">
    <source>
        <dbReference type="Proteomes" id="UP000614350"/>
    </source>
</evidence>
<protein>
    <submittedName>
        <fullName evidence="1">Uncharacterized protein</fullName>
    </submittedName>
</protein>
<dbReference type="AlphaFoldDB" id="A0A834KT57"/>
<accession>A0A834KT57</accession>
<evidence type="ECO:0000313" key="1">
    <source>
        <dbReference type="EMBL" id="KAF7412483.1"/>
    </source>
</evidence>